<dbReference type="PANTHER" id="PTHR12461:SF99">
    <property type="entry name" value="BIFUNCTIONAL PEPTIDASE AND (3S)-LYSYL HYDROXYLASE JMJD7"/>
    <property type="match status" value="1"/>
</dbReference>
<dbReference type="Pfam" id="PF13621">
    <property type="entry name" value="Cupin_8"/>
    <property type="match status" value="1"/>
</dbReference>
<evidence type="ECO:0000256" key="10">
    <source>
        <dbReference type="ARBA" id="ARBA00023242"/>
    </source>
</evidence>
<keyword evidence="5" id="KW-0479">Metal-binding</keyword>
<evidence type="ECO:0000256" key="4">
    <source>
        <dbReference type="ARBA" id="ARBA00022490"/>
    </source>
</evidence>
<dbReference type="OrthoDB" id="415358at2759"/>
<keyword evidence="4" id="KW-0963">Cytoplasm</keyword>
<keyword evidence="6" id="KW-0378">Hydrolase</keyword>
<evidence type="ECO:0000256" key="9">
    <source>
        <dbReference type="ARBA" id="ARBA00023157"/>
    </source>
</evidence>
<dbReference type="SUPFAM" id="SSF51197">
    <property type="entry name" value="Clavaminate synthase-like"/>
    <property type="match status" value="1"/>
</dbReference>
<dbReference type="PROSITE" id="PS51184">
    <property type="entry name" value="JMJC"/>
    <property type="match status" value="1"/>
</dbReference>
<dbReference type="GO" id="GO:0106155">
    <property type="term" value="F:peptidyl-lysine 3-dioxygenase activity"/>
    <property type="evidence" value="ECO:0007669"/>
    <property type="project" value="UniProtKB-EC"/>
</dbReference>
<evidence type="ECO:0000256" key="12">
    <source>
        <dbReference type="ARBA" id="ARBA00071397"/>
    </source>
</evidence>
<dbReference type="InterPro" id="IPR014710">
    <property type="entry name" value="RmlC-like_jellyroll"/>
</dbReference>
<dbReference type="FunCoup" id="A0A1S3H1D2">
    <property type="interactions" value="1615"/>
</dbReference>
<dbReference type="PANTHER" id="PTHR12461">
    <property type="entry name" value="HYPOXIA-INDUCIBLE FACTOR 1 ALPHA INHIBITOR-RELATED"/>
    <property type="match status" value="1"/>
</dbReference>
<dbReference type="InterPro" id="IPR003347">
    <property type="entry name" value="JmjC_dom"/>
</dbReference>
<dbReference type="FunFam" id="2.60.120.10:FF:000059">
    <property type="entry name" value="jmjC domain-containing protein 7"/>
    <property type="match status" value="1"/>
</dbReference>
<dbReference type="AlphaFoldDB" id="A0A1S3H1D2"/>
<comment type="cofactor">
    <cofactor evidence="1">
        <name>Fe(2+)</name>
        <dbReference type="ChEBI" id="CHEBI:29033"/>
    </cofactor>
</comment>
<dbReference type="OMA" id="YWHDMEF"/>
<reference evidence="15" key="1">
    <citation type="submission" date="2025-08" db="UniProtKB">
        <authorList>
            <consortium name="RefSeq"/>
        </authorList>
    </citation>
    <scope>IDENTIFICATION</scope>
    <source>
        <tissue evidence="15">Gonads</tissue>
    </source>
</reference>
<evidence type="ECO:0000256" key="3">
    <source>
        <dbReference type="ARBA" id="ARBA00004496"/>
    </source>
</evidence>
<organism evidence="14 15">
    <name type="scientific">Lingula anatina</name>
    <name type="common">Brachiopod</name>
    <name type="synonym">Lingula unguis</name>
    <dbReference type="NCBI Taxonomy" id="7574"/>
    <lineage>
        <taxon>Eukaryota</taxon>
        <taxon>Metazoa</taxon>
        <taxon>Spiralia</taxon>
        <taxon>Lophotrochozoa</taxon>
        <taxon>Brachiopoda</taxon>
        <taxon>Linguliformea</taxon>
        <taxon>Lingulata</taxon>
        <taxon>Lingulida</taxon>
        <taxon>Linguloidea</taxon>
        <taxon>Lingulidae</taxon>
        <taxon>Lingula</taxon>
    </lineage>
</organism>
<dbReference type="GO" id="GO:0046872">
    <property type="term" value="F:metal ion binding"/>
    <property type="evidence" value="ECO:0007669"/>
    <property type="project" value="UniProtKB-KW"/>
</dbReference>
<evidence type="ECO:0000256" key="2">
    <source>
        <dbReference type="ARBA" id="ARBA00004123"/>
    </source>
</evidence>
<dbReference type="KEGG" id="lak:106151187"/>
<dbReference type="GO" id="GO:0016787">
    <property type="term" value="F:hydrolase activity"/>
    <property type="evidence" value="ECO:0007669"/>
    <property type="project" value="UniProtKB-KW"/>
</dbReference>
<evidence type="ECO:0000256" key="7">
    <source>
        <dbReference type="ARBA" id="ARBA00023002"/>
    </source>
</evidence>
<accession>A0A1S3H1D2</accession>
<dbReference type="RefSeq" id="XP_013379747.1">
    <property type="nucleotide sequence ID" value="XM_013524293.1"/>
</dbReference>
<comment type="subcellular location">
    <subcellularLocation>
        <location evidence="3">Cytoplasm</location>
    </subcellularLocation>
    <subcellularLocation>
        <location evidence="2">Nucleus</location>
    </subcellularLocation>
</comment>
<evidence type="ECO:0000256" key="1">
    <source>
        <dbReference type="ARBA" id="ARBA00001954"/>
    </source>
</evidence>
<evidence type="ECO:0000256" key="6">
    <source>
        <dbReference type="ARBA" id="ARBA00022801"/>
    </source>
</evidence>
<dbReference type="GO" id="GO:0005737">
    <property type="term" value="C:cytoplasm"/>
    <property type="evidence" value="ECO:0007669"/>
    <property type="project" value="UniProtKB-SubCell"/>
</dbReference>
<proteinExistence type="predicted"/>
<name>A0A1S3H1D2_LINAN</name>
<keyword evidence="14" id="KW-1185">Reference proteome</keyword>
<evidence type="ECO:0000256" key="11">
    <source>
        <dbReference type="ARBA" id="ARBA00066577"/>
    </source>
</evidence>
<keyword evidence="7" id="KW-0560">Oxidoreductase</keyword>
<dbReference type="InParanoid" id="A0A1S3H1D2"/>
<evidence type="ECO:0000313" key="14">
    <source>
        <dbReference type="Proteomes" id="UP000085678"/>
    </source>
</evidence>
<evidence type="ECO:0000259" key="13">
    <source>
        <dbReference type="PROSITE" id="PS51184"/>
    </source>
</evidence>
<dbReference type="Gene3D" id="2.60.120.10">
    <property type="entry name" value="Jelly Rolls"/>
    <property type="match status" value="1"/>
</dbReference>
<keyword evidence="10" id="KW-0539">Nucleus</keyword>
<dbReference type="GeneID" id="106151187"/>
<dbReference type="EC" id="1.14.11.63" evidence="11"/>
<keyword evidence="9" id="KW-1015">Disulfide bond</keyword>
<dbReference type="SMART" id="SM00558">
    <property type="entry name" value="JmjC"/>
    <property type="match status" value="1"/>
</dbReference>
<evidence type="ECO:0000256" key="8">
    <source>
        <dbReference type="ARBA" id="ARBA00023004"/>
    </source>
</evidence>
<gene>
    <name evidence="15" type="primary">LOC106151187</name>
</gene>
<sequence length="328" mass="37654">MSGSMCKNILECFELLSLESEELFIPLEVPVIDSIEPLSFLRDYVNRNVPVVIRGLTEHWPALSKWNPGYLRSKIGQKTVSVAVTPNGYADAVSGNKFVMPEERQITFNKFLDILENKDTVPGIFYIQKQNSNFTEEFPELLPDAESEIEMATKAFGKTPDAVNFWMGDARAVTSLHKDHYENLYCVVKGHKTFILIPPTDQPFIPYGTYQAAHYEETSRGSFSVIDEKEIGKVPWIPVDPLNPDTVTYPLFAKAHILTVTVHEGETLYLPSLWFHHVQQSHGCIAVNYWYDMEYDIKYSYFKFVESLTQFMTSSERREKHVMEDPVT</sequence>
<dbReference type="STRING" id="7574.A0A1S3H1D2"/>
<keyword evidence="8" id="KW-0408">Iron</keyword>
<protein>
    <recommendedName>
        <fullName evidence="12">Bifunctional peptidase and (3S)-lysyl hydroxylase JMJD7</fullName>
        <ecNumber evidence="11">1.14.11.63</ecNumber>
    </recommendedName>
</protein>
<dbReference type="Proteomes" id="UP000085678">
    <property type="component" value="Unplaced"/>
</dbReference>
<evidence type="ECO:0000313" key="15">
    <source>
        <dbReference type="RefSeq" id="XP_013379747.1"/>
    </source>
</evidence>
<evidence type="ECO:0000256" key="5">
    <source>
        <dbReference type="ARBA" id="ARBA00022723"/>
    </source>
</evidence>
<feature type="domain" description="JmjC" evidence="13">
    <location>
        <begin position="127"/>
        <end position="306"/>
    </location>
</feature>
<dbReference type="GO" id="GO:0005634">
    <property type="term" value="C:nucleus"/>
    <property type="evidence" value="ECO:0007669"/>
    <property type="project" value="UniProtKB-SubCell"/>
</dbReference>
<dbReference type="InterPro" id="IPR041667">
    <property type="entry name" value="Cupin_8"/>
</dbReference>